<evidence type="ECO:0000313" key="1">
    <source>
        <dbReference type="EMBL" id="EXA28614.1"/>
    </source>
</evidence>
<protein>
    <submittedName>
        <fullName evidence="1">Uncharacterized protein</fullName>
    </submittedName>
</protein>
<dbReference type="AlphaFoldDB" id="W9N7J7"/>
<reference evidence="1" key="1">
    <citation type="submission" date="2011-10" db="EMBL/GenBank/DDBJ databases">
        <title>The Genome Sequence of Fusarium oxysporum HDV247.</title>
        <authorList>
            <consortium name="The Broad Institute Genome Sequencing Platform"/>
            <person name="Ma L.-J."/>
            <person name="Gale L.R."/>
            <person name="Schwartz D.C."/>
            <person name="Zhou S."/>
            <person name="Corby-Kistler H."/>
            <person name="Young S.K."/>
            <person name="Zeng Q."/>
            <person name="Gargeya S."/>
            <person name="Fitzgerald M."/>
            <person name="Haas B."/>
            <person name="Abouelleil A."/>
            <person name="Alvarado L."/>
            <person name="Arachchi H.M."/>
            <person name="Berlin A."/>
            <person name="Brown A."/>
            <person name="Chapman S.B."/>
            <person name="Chen Z."/>
            <person name="Dunbar C."/>
            <person name="Freedman E."/>
            <person name="Gearin G."/>
            <person name="Goldberg J."/>
            <person name="Griggs A."/>
            <person name="Gujja S."/>
            <person name="Heiman D."/>
            <person name="Howarth C."/>
            <person name="Larson L."/>
            <person name="Lui A."/>
            <person name="MacDonald P.J.P."/>
            <person name="Montmayeur A."/>
            <person name="Murphy C."/>
            <person name="Neiman D."/>
            <person name="Pearson M."/>
            <person name="Priest M."/>
            <person name="Roberts A."/>
            <person name="Saif S."/>
            <person name="Shea T."/>
            <person name="Shenoy N."/>
            <person name="Sisk P."/>
            <person name="Stolte C."/>
            <person name="Sykes S."/>
            <person name="Wortman J."/>
            <person name="Nusbaum C."/>
            <person name="Birren B."/>
        </authorList>
    </citation>
    <scope>NUCLEOTIDE SEQUENCE [LARGE SCALE GENOMIC DNA]</scope>
    <source>
        <strain evidence="1">HDV247</strain>
    </source>
</reference>
<sequence length="32" mass="3611">WQLSDAWVCMGSIKAPEMRDPERAPMSGWFAG</sequence>
<gene>
    <name evidence="1" type="ORF">FOVG_19790</name>
</gene>
<organism evidence="1">
    <name type="scientific">Fusarium oxysporum f. sp. pisi HDV247</name>
    <dbReference type="NCBI Taxonomy" id="1080344"/>
    <lineage>
        <taxon>Eukaryota</taxon>
        <taxon>Fungi</taxon>
        <taxon>Dikarya</taxon>
        <taxon>Ascomycota</taxon>
        <taxon>Pezizomycotina</taxon>
        <taxon>Sordariomycetes</taxon>
        <taxon>Hypocreomycetidae</taxon>
        <taxon>Hypocreales</taxon>
        <taxon>Nectriaceae</taxon>
        <taxon>Fusarium</taxon>
        <taxon>Fusarium oxysporum species complex</taxon>
    </lineage>
</organism>
<dbReference type="EMBL" id="JH651203">
    <property type="protein sequence ID" value="EXA28614.1"/>
    <property type="molecule type" value="Genomic_DNA"/>
</dbReference>
<proteinExistence type="predicted"/>
<dbReference type="HOGENOM" id="CLU_3394199_0_0_1"/>
<dbReference type="Proteomes" id="UP000030751">
    <property type="component" value="Unassembled WGS sequence"/>
</dbReference>
<accession>W9N7J7</accession>
<name>W9N7J7_FUSOX</name>
<feature type="non-terminal residue" evidence="1">
    <location>
        <position position="1"/>
    </location>
</feature>
<reference evidence="1" key="2">
    <citation type="submission" date="2012-05" db="EMBL/GenBank/DDBJ databases">
        <title>Annotation of the Genome Sequence of Fusarium oxysporum HDV247.</title>
        <authorList>
            <consortium name="The Broad Institute Genomics Platform"/>
            <person name="Ma L.-J."/>
            <person name="Corby-Kistler H."/>
            <person name="Broz K."/>
            <person name="Gale L.R."/>
            <person name="Jonkers W."/>
            <person name="O'Donnell K."/>
            <person name="Ploetz R."/>
            <person name="Steinberg C."/>
            <person name="Schwartz D.C."/>
            <person name="VanEtten H."/>
            <person name="Zhou S."/>
            <person name="Young S.K."/>
            <person name="Zeng Q."/>
            <person name="Gargeya S."/>
            <person name="Fitzgerald M."/>
            <person name="Abouelleil A."/>
            <person name="Alvarado L."/>
            <person name="Chapman S.B."/>
            <person name="Gainer-Dewar J."/>
            <person name="Goldberg J."/>
            <person name="Griggs A."/>
            <person name="Gujja S."/>
            <person name="Hansen M."/>
            <person name="Howarth C."/>
            <person name="Imamovic A."/>
            <person name="Ireland A."/>
            <person name="Larimer J."/>
            <person name="McCowan C."/>
            <person name="Murphy C."/>
            <person name="Pearson M."/>
            <person name="Poon T.W."/>
            <person name="Priest M."/>
            <person name="Roberts A."/>
            <person name="Saif S."/>
            <person name="Shea T."/>
            <person name="Sykes S."/>
            <person name="Wortman J."/>
            <person name="Nusbaum C."/>
            <person name="Birren B."/>
        </authorList>
    </citation>
    <scope>NUCLEOTIDE SEQUENCE</scope>
    <source>
        <strain evidence="1">HDV247</strain>
    </source>
</reference>